<dbReference type="SUPFAM" id="SSF57667">
    <property type="entry name" value="beta-beta-alpha zinc fingers"/>
    <property type="match status" value="1"/>
</dbReference>
<evidence type="ECO:0000256" key="7">
    <source>
        <dbReference type="SAM" id="MobiDB-lite"/>
    </source>
</evidence>
<dbReference type="Proteomes" id="UP000554235">
    <property type="component" value="Unassembled WGS sequence"/>
</dbReference>
<gene>
    <name evidence="9" type="ORF">FALBO_10171</name>
</gene>
<feature type="compositionally biased region" description="Basic and acidic residues" evidence="7">
    <location>
        <begin position="181"/>
        <end position="206"/>
    </location>
</feature>
<keyword evidence="10" id="KW-1185">Reference proteome</keyword>
<dbReference type="PANTHER" id="PTHR14003:SF19">
    <property type="entry name" value="YY2 TRANSCRIPTION FACTOR"/>
    <property type="match status" value="1"/>
</dbReference>
<dbReference type="PANTHER" id="PTHR14003">
    <property type="entry name" value="TRANSCRIPTIONAL REPRESSOR PROTEIN YY"/>
    <property type="match status" value="1"/>
</dbReference>
<dbReference type="InterPro" id="IPR036236">
    <property type="entry name" value="Znf_C2H2_sf"/>
</dbReference>
<feature type="domain" description="C2H2-type" evidence="8">
    <location>
        <begin position="221"/>
        <end position="250"/>
    </location>
</feature>
<evidence type="ECO:0000256" key="1">
    <source>
        <dbReference type="ARBA" id="ARBA00022723"/>
    </source>
</evidence>
<accession>A0A8H4L4X7</accession>
<name>A0A8H4L4X7_9HYPO</name>
<dbReference type="EMBL" id="JAADYS010001437">
    <property type="protein sequence ID" value="KAF4463012.1"/>
    <property type="molecule type" value="Genomic_DNA"/>
</dbReference>
<evidence type="ECO:0000256" key="6">
    <source>
        <dbReference type="PROSITE-ProRule" id="PRU00042"/>
    </source>
</evidence>
<dbReference type="PROSITE" id="PS50157">
    <property type="entry name" value="ZINC_FINGER_C2H2_2"/>
    <property type="match status" value="1"/>
</dbReference>
<evidence type="ECO:0000313" key="10">
    <source>
        <dbReference type="Proteomes" id="UP000554235"/>
    </source>
</evidence>
<dbReference type="GO" id="GO:0008270">
    <property type="term" value="F:zinc ion binding"/>
    <property type="evidence" value="ECO:0007669"/>
    <property type="project" value="UniProtKB-KW"/>
</dbReference>
<dbReference type="PROSITE" id="PS00028">
    <property type="entry name" value="ZINC_FINGER_C2H2_1"/>
    <property type="match status" value="1"/>
</dbReference>
<dbReference type="Gene3D" id="3.30.160.60">
    <property type="entry name" value="Classic Zinc Finger"/>
    <property type="match status" value="2"/>
</dbReference>
<dbReference type="GO" id="GO:0005667">
    <property type="term" value="C:transcription regulator complex"/>
    <property type="evidence" value="ECO:0007669"/>
    <property type="project" value="TreeGrafter"/>
</dbReference>
<comment type="caution">
    <text evidence="9">The sequence shown here is derived from an EMBL/GenBank/DDBJ whole genome shotgun (WGS) entry which is preliminary data.</text>
</comment>
<keyword evidence="2" id="KW-0677">Repeat</keyword>
<dbReference type="AlphaFoldDB" id="A0A8H4L4X7"/>
<organism evidence="9 10">
    <name type="scientific">Fusarium albosuccineum</name>
    <dbReference type="NCBI Taxonomy" id="1237068"/>
    <lineage>
        <taxon>Eukaryota</taxon>
        <taxon>Fungi</taxon>
        <taxon>Dikarya</taxon>
        <taxon>Ascomycota</taxon>
        <taxon>Pezizomycotina</taxon>
        <taxon>Sordariomycetes</taxon>
        <taxon>Hypocreomycetidae</taxon>
        <taxon>Hypocreales</taxon>
        <taxon>Nectriaceae</taxon>
        <taxon>Fusarium</taxon>
        <taxon>Fusarium decemcellulare species complex</taxon>
    </lineage>
</organism>
<feature type="region of interest" description="Disordered" evidence="7">
    <location>
        <begin position="34"/>
        <end position="66"/>
    </location>
</feature>
<dbReference type="GO" id="GO:0000785">
    <property type="term" value="C:chromatin"/>
    <property type="evidence" value="ECO:0007669"/>
    <property type="project" value="TreeGrafter"/>
</dbReference>
<keyword evidence="3 6" id="KW-0863">Zinc-finger</keyword>
<dbReference type="SMART" id="SM00355">
    <property type="entry name" value="ZnF_C2H2"/>
    <property type="match status" value="2"/>
</dbReference>
<keyword evidence="4" id="KW-0862">Zinc</keyword>
<sequence length="386" mass="43796">MTYSESGHDHDQDLMSSQLSISFSLGLLTYRHHQTSTQPSTPHELGSDFTLHHEPNDAEDTPFHHHMGEPFPQFIKLEIDPQPLHDTIDTRIKQDPGVEDEHVLDMVAPSHGPMCTLAYPDMSDTDSYYGRAVDEAPSLTTSPGSVEVSSPLGQHCHSPPNGLFLEGTNDPKQMPFQRREVARDDVERPDRQHEPILSYEPERQSMESKPTSVDVVRRAMCKCDYPGCHKAFRRNEHLKRHKQTFHGEGPNRFSCEFCGKDQFNRQDNLNNHRKLHARPNSRNRGVEFIPAAVPVIEQEERNRKRRAPSKAKVAEAQVKHAETLRGPCPKDTGSLRSRDGVDYAWETKVGGRLTPNLEGHITPFVDDYRGHYELNHQIGGLCITAQ</sequence>
<evidence type="ECO:0000256" key="3">
    <source>
        <dbReference type="ARBA" id="ARBA00022771"/>
    </source>
</evidence>
<keyword evidence="1" id="KW-0479">Metal-binding</keyword>
<feature type="region of interest" description="Disordered" evidence="7">
    <location>
        <begin position="316"/>
        <end position="335"/>
    </location>
</feature>
<reference evidence="9 10" key="1">
    <citation type="submission" date="2020-01" db="EMBL/GenBank/DDBJ databases">
        <title>Identification and distribution of gene clusters putatively required for synthesis of sphingolipid metabolism inhibitors in phylogenetically diverse species of the filamentous fungus Fusarium.</title>
        <authorList>
            <person name="Kim H.-S."/>
            <person name="Busman M."/>
            <person name="Brown D.W."/>
            <person name="Divon H."/>
            <person name="Uhlig S."/>
            <person name="Proctor R.H."/>
        </authorList>
    </citation>
    <scope>NUCLEOTIDE SEQUENCE [LARGE SCALE GENOMIC DNA]</scope>
    <source>
        <strain evidence="9 10">NRRL 20459</strain>
    </source>
</reference>
<dbReference type="GO" id="GO:0000981">
    <property type="term" value="F:DNA-binding transcription factor activity, RNA polymerase II-specific"/>
    <property type="evidence" value="ECO:0007669"/>
    <property type="project" value="TreeGrafter"/>
</dbReference>
<dbReference type="GO" id="GO:0000978">
    <property type="term" value="F:RNA polymerase II cis-regulatory region sequence-specific DNA binding"/>
    <property type="evidence" value="ECO:0007669"/>
    <property type="project" value="TreeGrafter"/>
</dbReference>
<dbReference type="OrthoDB" id="5095988at2759"/>
<evidence type="ECO:0000256" key="2">
    <source>
        <dbReference type="ARBA" id="ARBA00022737"/>
    </source>
</evidence>
<proteinExistence type="predicted"/>
<feature type="compositionally biased region" description="Basic and acidic residues" evidence="7">
    <location>
        <begin position="50"/>
        <end position="66"/>
    </location>
</feature>
<protein>
    <recommendedName>
        <fullName evidence="5">C2H2 type master regulator of conidiophore development brlA</fullName>
    </recommendedName>
</protein>
<feature type="region of interest" description="Disordered" evidence="7">
    <location>
        <begin position="181"/>
        <end position="210"/>
    </location>
</feature>
<evidence type="ECO:0000313" key="9">
    <source>
        <dbReference type="EMBL" id="KAF4463012.1"/>
    </source>
</evidence>
<evidence type="ECO:0000259" key="8">
    <source>
        <dbReference type="PROSITE" id="PS50157"/>
    </source>
</evidence>
<dbReference type="InterPro" id="IPR013087">
    <property type="entry name" value="Znf_C2H2_type"/>
</dbReference>
<evidence type="ECO:0000256" key="4">
    <source>
        <dbReference type="ARBA" id="ARBA00022833"/>
    </source>
</evidence>
<evidence type="ECO:0000256" key="5">
    <source>
        <dbReference type="ARBA" id="ARBA00044085"/>
    </source>
</evidence>